<dbReference type="AlphaFoldDB" id="A0A6H5G6Y6"/>
<organism evidence="2 3">
    <name type="scientific">Nesidiocoris tenuis</name>
    <dbReference type="NCBI Taxonomy" id="355587"/>
    <lineage>
        <taxon>Eukaryota</taxon>
        <taxon>Metazoa</taxon>
        <taxon>Ecdysozoa</taxon>
        <taxon>Arthropoda</taxon>
        <taxon>Hexapoda</taxon>
        <taxon>Insecta</taxon>
        <taxon>Pterygota</taxon>
        <taxon>Neoptera</taxon>
        <taxon>Paraneoptera</taxon>
        <taxon>Hemiptera</taxon>
        <taxon>Heteroptera</taxon>
        <taxon>Panheteroptera</taxon>
        <taxon>Cimicomorpha</taxon>
        <taxon>Miridae</taxon>
        <taxon>Dicyphina</taxon>
        <taxon>Nesidiocoris</taxon>
    </lineage>
</organism>
<feature type="compositionally biased region" description="Polar residues" evidence="1">
    <location>
        <begin position="1"/>
        <end position="11"/>
    </location>
</feature>
<feature type="region of interest" description="Disordered" evidence="1">
    <location>
        <begin position="1"/>
        <end position="28"/>
    </location>
</feature>
<evidence type="ECO:0000256" key="1">
    <source>
        <dbReference type="SAM" id="MobiDB-lite"/>
    </source>
</evidence>
<dbReference type="Proteomes" id="UP000479000">
    <property type="component" value="Unassembled WGS sequence"/>
</dbReference>
<keyword evidence="3" id="KW-1185">Reference proteome</keyword>
<accession>A0A6H5G6Y6</accession>
<evidence type="ECO:0000313" key="3">
    <source>
        <dbReference type="Proteomes" id="UP000479000"/>
    </source>
</evidence>
<sequence length="240" mass="27712">MILTSTATALRSSDERQNLSQRPPAPWSSHRWHYITIRNSLGRKLSRFQLKLWITLPLKKIMNPQAGLGIAFQGSRMRKIERGPDPMKRRADRQHQPITYQLSRTRKLQKIFDTILILVCIAHHYKRELQVKTRRGSRTDVSFMSGQGGDQDQTACGLDDTYVTYNAIPTYITIAITNRPHFNYQHFPTLPLPPAPYVESPLCQDNEGIKTRRELHVRTWRGSRPYVSFMSGHGGDQDQT</sequence>
<protein>
    <submittedName>
        <fullName evidence="2">Uncharacterized protein</fullName>
    </submittedName>
</protein>
<gene>
    <name evidence="2" type="ORF">NTEN_LOCUS4575</name>
</gene>
<reference evidence="2 3" key="1">
    <citation type="submission" date="2020-02" db="EMBL/GenBank/DDBJ databases">
        <authorList>
            <person name="Ferguson B K."/>
        </authorList>
    </citation>
    <scope>NUCLEOTIDE SEQUENCE [LARGE SCALE GENOMIC DNA]</scope>
</reference>
<proteinExistence type="predicted"/>
<name>A0A6H5G6Y6_9HEMI</name>
<evidence type="ECO:0000313" key="2">
    <source>
        <dbReference type="EMBL" id="CAA9998292.1"/>
    </source>
</evidence>
<dbReference type="EMBL" id="CADCXU010006743">
    <property type="protein sequence ID" value="CAA9998292.1"/>
    <property type="molecule type" value="Genomic_DNA"/>
</dbReference>